<proteinExistence type="predicted"/>
<name>A0A7K3QRB9_9ACTN</name>
<accession>A0A7K3QRB9</accession>
<dbReference type="RefSeq" id="WP_164188245.1">
    <property type="nucleotide sequence ID" value="NZ_JAAGMR010000145.1"/>
</dbReference>
<dbReference type="AlphaFoldDB" id="A0A7K3QRB9"/>
<sequence length="139" mass="15040">MPVPVTPEVLPHVDAVQGALEAVGLTVYVGGAPATTGWTAPDKYCVLYPEPGTAVRESLADQRTDFETTMTITCVGSDWERVLWATDRVRRALAAPLVVDGRSCWPPEDRGGPPLARDDDVTPPVYYSPIQYWIGSTPA</sequence>
<evidence type="ECO:0000313" key="2">
    <source>
        <dbReference type="Proteomes" id="UP000470520"/>
    </source>
</evidence>
<gene>
    <name evidence="1" type="ORF">G3I21_12080</name>
</gene>
<reference evidence="1 2" key="1">
    <citation type="submission" date="2020-01" db="EMBL/GenBank/DDBJ databases">
        <title>Insect and environment-associated Actinomycetes.</title>
        <authorList>
            <person name="Currrie C."/>
            <person name="Chevrette M."/>
            <person name="Carlson C."/>
            <person name="Stubbendieck R."/>
            <person name="Wendt-Pienkowski E."/>
        </authorList>
    </citation>
    <scope>NUCLEOTIDE SEQUENCE [LARGE SCALE GENOMIC DNA]</scope>
    <source>
        <strain evidence="1 2">SID7754</strain>
    </source>
</reference>
<comment type="caution">
    <text evidence="1">The sequence shown here is derived from an EMBL/GenBank/DDBJ whole genome shotgun (WGS) entry which is preliminary data.</text>
</comment>
<protein>
    <recommendedName>
        <fullName evidence="3">Tail terminator</fullName>
    </recommendedName>
</protein>
<dbReference type="Proteomes" id="UP000470520">
    <property type="component" value="Unassembled WGS sequence"/>
</dbReference>
<organism evidence="1 2">
    <name type="scientific">Streptomyces bauhiniae</name>
    <dbReference type="NCBI Taxonomy" id="2340725"/>
    <lineage>
        <taxon>Bacteria</taxon>
        <taxon>Bacillati</taxon>
        <taxon>Actinomycetota</taxon>
        <taxon>Actinomycetes</taxon>
        <taxon>Kitasatosporales</taxon>
        <taxon>Streptomycetaceae</taxon>
        <taxon>Streptomyces</taxon>
    </lineage>
</organism>
<evidence type="ECO:0008006" key="3">
    <source>
        <dbReference type="Google" id="ProtNLM"/>
    </source>
</evidence>
<dbReference type="EMBL" id="JAAGMR010000145">
    <property type="protein sequence ID" value="NEB92447.1"/>
    <property type="molecule type" value="Genomic_DNA"/>
</dbReference>
<evidence type="ECO:0000313" key="1">
    <source>
        <dbReference type="EMBL" id="NEB92447.1"/>
    </source>
</evidence>